<evidence type="ECO:0000256" key="2">
    <source>
        <dbReference type="ARBA" id="ARBA00023315"/>
    </source>
</evidence>
<proteinExistence type="predicted"/>
<evidence type="ECO:0000256" key="1">
    <source>
        <dbReference type="ARBA" id="ARBA00022679"/>
    </source>
</evidence>
<dbReference type="Pfam" id="PF25087">
    <property type="entry name" value="GMPPB_C"/>
    <property type="match status" value="1"/>
</dbReference>
<evidence type="ECO:0000313" key="4">
    <source>
        <dbReference type="EMBL" id="AOS45330.1"/>
    </source>
</evidence>
<keyword evidence="1" id="KW-0808">Transferase</keyword>
<dbReference type="InterPro" id="IPR050065">
    <property type="entry name" value="GlmU-like"/>
</dbReference>
<dbReference type="OrthoDB" id="9779868at2"/>
<dbReference type="PATRIC" id="fig|1838286.3.peg.2422"/>
<evidence type="ECO:0000313" key="5">
    <source>
        <dbReference type="Proteomes" id="UP000095228"/>
    </source>
</evidence>
<dbReference type="InterPro" id="IPR056729">
    <property type="entry name" value="GMPPB_C"/>
</dbReference>
<dbReference type="CDD" id="cd05636">
    <property type="entry name" value="LbH_G1P_TT_C_like"/>
    <property type="match status" value="1"/>
</dbReference>
<dbReference type="GO" id="GO:0016746">
    <property type="term" value="F:acyltransferase activity"/>
    <property type="evidence" value="ECO:0007669"/>
    <property type="project" value="UniProtKB-KW"/>
</dbReference>
<keyword evidence="5" id="KW-1185">Reference proteome</keyword>
<evidence type="ECO:0000259" key="3">
    <source>
        <dbReference type="Pfam" id="PF25087"/>
    </source>
</evidence>
<accession>A0A1D8AWR4</accession>
<keyword evidence="2" id="KW-0012">Acyltransferase</keyword>
<dbReference type="AlphaFoldDB" id="A0A1D8AWR4"/>
<dbReference type="InterPro" id="IPR011004">
    <property type="entry name" value="Trimer_LpxA-like_sf"/>
</dbReference>
<dbReference type="EMBL" id="CP016094">
    <property type="protein sequence ID" value="AOS45330.1"/>
    <property type="molecule type" value="Genomic_DNA"/>
</dbReference>
<reference evidence="4 5" key="1">
    <citation type="submission" date="2016-06" db="EMBL/GenBank/DDBJ databases">
        <title>Three novel species with peptidoglycan cell walls form the new genus Lacunisphaera gen. nov. in the family Opitutaceae of the verrucomicrobial subdivision 4.</title>
        <authorList>
            <person name="Rast P."/>
            <person name="Gloeckner I."/>
            <person name="Jogler M."/>
            <person name="Boedeker C."/>
            <person name="Jeske O."/>
            <person name="Wiegand S."/>
            <person name="Reinhardt R."/>
            <person name="Schumann P."/>
            <person name="Rohde M."/>
            <person name="Spring S."/>
            <person name="Gloeckner F.O."/>
            <person name="Jogler C."/>
        </authorList>
    </citation>
    <scope>NUCLEOTIDE SEQUENCE [LARGE SCALE GENOMIC DNA]</scope>
    <source>
        <strain evidence="4 5">IG16b</strain>
    </source>
</reference>
<dbReference type="PANTHER" id="PTHR43584:SF8">
    <property type="entry name" value="N-ACETYLMURAMATE ALPHA-1-PHOSPHATE URIDYLYLTRANSFERASE"/>
    <property type="match status" value="1"/>
</dbReference>
<dbReference type="STRING" id="1838286.Verru16b_02411"/>
<dbReference type="Proteomes" id="UP000095228">
    <property type="component" value="Chromosome"/>
</dbReference>
<dbReference type="KEGG" id="obg:Verru16b_02411"/>
<organism evidence="4 5">
    <name type="scientific">Lacunisphaera limnophila</name>
    <dbReference type="NCBI Taxonomy" id="1838286"/>
    <lineage>
        <taxon>Bacteria</taxon>
        <taxon>Pseudomonadati</taxon>
        <taxon>Verrucomicrobiota</taxon>
        <taxon>Opitutia</taxon>
        <taxon>Opitutales</taxon>
        <taxon>Opitutaceae</taxon>
        <taxon>Lacunisphaera</taxon>
    </lineage>
</organism>
<dbReference type="PANTHER" id="PTHR43584">
    <property type="entry name" value="NUCLEOTIDYL TRANSFERASE"/>
    <property type="match status" value="1"/>
</dbReference>
<dbReference type="Gene3D" id="2.160.10.10">
    <property type="entry name" value="Hexapeptide repeat proteins"/>
    <property type="match status" value="1"/>
</dbReference>
<sequence>MKASEFFALPPSLARFAPYFSAEAAPWDWIKQIGAALESVEFEAAGLKIPAGVHVEGKVWLHPTVKLPAHATIIGPVYIGARTDIRPGAFIRNNVIVGEGCVLGNSSEFKNCLLLDSVQVPHFNYVGDSILGNGAHLGAGVICSNLRLDQSEVTVRLPHETVRTGLRKFGAILGDQAEVGCNAVLNPGSVLGRRALVMPTMAFSGYLPPATIARVRQSVTMIPRRD</sequence>
<dbReference type="SUPFAM" id="SSF51161">
    <property type="entry name" value="Trimeric LpxA-like enzymes"/>
    <property type="match status" value="1"/>
</dbReference>
<name>A0A1D8AWR4_9BACT</name>
<feature type="domain" description="Mannose-1-phosphate guanyltransferase C-terminal" evidence="3">
    <location>
        <begin position="73"/>
        <end position="192"/>
    </location>
</feature>
<dbReference type="GO" id="GO:0016779">
    <property type="term" value="F:nucleotidyltransferase activity"/>
    <property type="evidence" value="ECO:0007669"/>
    <property type="project" value="UniProtKB-ARBA"/>
</dbReference>
<gene>
    <name evidence="4" type="primary">glmU</name>
    <name evidence="4" type="ORF">Verru16b_02411</name>
</gene>
<dbReference type="RefSeq" id="WP_069962493.1">
    <property type="nucleotide sequence ID" value="NZ_CP016094.1"/>
</dbReference>
<protein>
    <submittedName>
        <fullName evidence="4">Bifunctional protein GlmU</fullName>
    </submittedName>
</protein>